<keyword evidence="8" id="KW-1185">Reference proteome</keyword>
<dbReference type="Pfam" id="PF12848">
    <property type="entry name" value="ABC_tran_Xtn"/>
    <property type="match status" value="1"/>
</dbReference>
<dbReference type="AlphaFoldDB" id="A0A1C2G1J3"/>
<evidence type="ECO:0000256" key="1">
    <source>
        <dbReference type="ARBA" id="ARBA00022737"/>
    </source>
</evidence>
<comment type="caution">
    <text evidence="7">The sequence shown here is derived from an EMBL/GenBank/DDBJ whole genome shotgun (WGS) entry which is preliminary data.</text>
</comment>
<comment type="similarity">
    <text evidence="4">Belongs to the ABC transporter superfamily. ABCF family. YheS subfamily.</text>
</comment>
<dbReference type="FunFam" id="3.40.50.300:FF:000011">
    <property type="entry name" value="Putative ABC transporter ATP-binding component"/>
    <property type="match status" value="1"/>
</dbReference>
<dbReference type="Gene3D" id="1.10.287.380">
    <property type="entry name" value="Valyl-tRNA synthetase, C-terminal domain"/>
    <property type="match status" value="1"/>
</dbReference>
<evidence type="ECO:0000313" key="8">
    <source>
        <dbReference type="Proteomes" id="UP000253250"/>
    </source>
</evidence>
<evidence type="ECO:0000256" key="2">
    <source>
        <dbReference type="ARBA" id="ARBA00022741"/>
    </source>
</evidence>
<dbReference type="GO" id="GO:0005524">
    <property type="term" value="F:ATP binding"/>
    <property type="evidence" value="ECO:0007669"/>
    <property type="project" value="UniProtKB-KW"/>
</dbReference>
<dbReference type="InterPro" id="IPR050611">
    <property type="entry name" value="ABCF"/>
</dbReference>
<organism evidence="7 8">
    <name type="scientific">Acidiferrobacter thiooxydans</name>
    <dbReference type="NCBI Taxonomy" id="163359"/>
    <lineage>
        <taxon>Bacteria</taxon>
        <taxon>Pseudomonadati</taxon>
        <taxon>Pseudomonadota</taxon>
        <taxon>Gammaproteobacteria</taxon>
        <taxon>Acidiferrobacterales</taxon>
        <taxon>Acidiferrobacteraceae</taxon>
        <taxon>Acidiferrobacter</taxon>
    </lineage>
</organism>
<dbReference type="RefSeq" id="WP_065970453.1">
    <property type="nucleotide sequence ID" value="NZ_CP080624.1"/>
</dbReference>
<dbReference type="InterPro" id="IPR017871">
    <property type="entry name" value="ABC_transporter-like_CS"/>
</dbReference>
<keyword evidence="1" id="KW-0677">Repeat</keyword>
<evidence type="ECO:0000259" key="6">
    <source>
        <dbReference type="PROSITE" id="PS50893"/>
    </source>
</evidence>
<evidence type="ECO:0000256" key="5">
    <source>
        <dbReference type="ARBA" id="ARBA00069073"/>
    </source>
</evidence>
<feature type="domain" description="ABC transporter" evidence="6">
    <location>
        <begin position="310"/>
        <end position="525"/>
    </location>
</feature>
<dbReference type="Proteomes" id="UP000253250">
    <property type="component" value="Unassembled WGS sequence"/>
</dbReference>
<dbReference type="InterPro" id="IPR003593">
    <property type="entry name" value="AAA+_ATPase"/>
</dbReference>
<dbReference type="Gene3D" id="3.40.50.300">
    <property type="entry name" value="P-loop containing nucleotide triphosphate hydrolases"/>
    <property type="match status" value="2"/>
</dbReference>
<dbReference type="SUPFAM" id="SSF52540">
    <property type="entry name" value="P-loop containing nucleoside triphosphate hydrolases"/>
    <property type="match status" value="2"/>
</dbReference>
<dbReference type="SMART" id="SM00382">
    <property type="entry name" value="AAA"/>
    <property type="match status" value="2"/>
</dbReference>
<reference evidence="7 8" key="1">
    <citation type="submission" date="2018-02" db="EMBL/GenBank/DDBJ databases">
        <title>Insights into the biology of acidophilic members of the Acidiferrobacteraceae family derived from comparative genomic analyses.</title>
        <authorList>
            <person name="Issotta F."/>
            <person name="Thyssen C."/>
            <person name="Mena C."/>
            <person name="Moya A."/>
            <person name="Bellenberg S."/>
            <person name="Sproer C."/>
            <person name="Covarrubias P.C."/>
            <person name="Sand W."/>
            <person name="Quatrini R."/>
            <person name="Vera M."/>
        </authorList>
    </citation>
    <scope>NUCLEOTIDE SEQUENCE [LARGE SCALE GENOMIC DNA]</scope>
    <source>
        <strain evidence="8">m-1</strain>
    </source>
</reference>
<dbReference type="PROSITE" id="PS50893">
    <property type="entry name" value="ABC_TRANSPORTER_2"/>
    <property type="match status" value="2"/>
</dbReference>
<feature type="domain" description="ABC transporter" evidence="6">
    <location>
        <begin position="2"/>
        <end position="243"/>
    </location>
</feature>
<dbReference type="STRING" id="163359.A9R16_12095"/>
<dbReference type="Pfam" id="PF00005">
    <property type="entry name" value="ABC_tran"/>
    <property type="match status" value="2"/>
</dbReference>
<dbReference type="CDD" id="cd03221">
    <property type="entry name" value="ABCF_EF-3"/>
    <property type="match status" value="2"/>
</dbReference>
<sequence>MLNVRDLSFRVGGEELFRDVSLEVYRGQRIGLVGRNGSGKSTLLRIIHERLEPEEGRLEFAGAVSVVAVAQEIPDTDASVLAFTLDGDPELRTLERDLASGVHDERYFAAQARYEAIEGFSAGARASQLLAGLGFSQEDLGRPVRVLSGGWRMRLNLARALMARADLLLLDEPTNHLDLEAIAWLEQYLARFDGALLVVSHDRDFLNAIVNRVAAIHDRTLSLYVGSYDAYVERRALEAAQRGAAESKQMAQVEALERFVARFRAKASKARQAQSRLKMLERMERVTKLRGEVRYTLPLKGPERMPDTLIALRDVTFGYPGAASLFTGVGITVAPGDRIGVIGRNGAGKSTFLKVLLGELAPTAGARTATASITVGYFAQHQLEQLDPRGTPLSYMAALDAAAPLQALRDYLGGFGFASGGLERTIQGLSGGEKSRLVLAGLSWGRPHLLLLDEPTNHLDLEMRDALGNALQDYSGALILVSHDRHLIRSCVDTLWLVGDCGVREYAGDLEDYQRETVASRAPKAAARPKKEGRRPTISPATYRREQQAIEARMAADAARLAEIDAVLGDPRAYQQGGETIKILQAERAIVTARQAADEEGWLALEERLAEVAARLS</sequence>
<dbReference type="PANTHER" id="PTHR19211:SF14">
    <property type="entry name" value="ATP-BINDING CASSETTE SUB-FAMILY F MEMBER 1"/>
    <property type="match status" value="1"/>
</dbReference>
<name>A0A1C2G1J3_9GAMM</name>
<accession>A0A1C2G1J3</accession>
<dbReference type="PROSITE" id="PS00211">
    <property type="entry name" value="ABC_TRANSPORTER_1"/>
    <property type="match status" value="2"/>
</dbReference>
<proteinExistence type="inferred from homology"/>
<evidence type="ECO:0000256" key="4">
    <source>
        <dbReference type="ARBA" id="ARBA00061571"/>
    </source>
</evidence>
<gene>
    <name evidence="7" type="ORF">C4900_10550</name>
</gene>
<dbReference type="PANTHER" id="PTHR19211">
    <property type="entry name" value="ATP-BINDING TRANSPORT PROTEIN-RELATED"/>
    <property type="match status" value="1"/>
</dbReference>
<dbReference type="InterPro" id="IPR032781">
    <property type="entry name" value="ABC_tran_Xtn"/>
</dbReference>
<dbReference type="FunFam" id="3.40.50.300:FF:002053">
    <property type="entry name" value="ABC transporter ATP-binding protein"/>
    <property type="match status" value="1"/>
</dbReference>
<keyword evidence="3 7" id="KW-0067">ATP-binding</keyword>
<protein>
    <recommendedName>
        <fullName evidence="5">Probable ATP-binding protein YheS</fullName>
    </recommendedName>
</protein>
<evidence type="ECO:0000256" key="3">
    <source>
        <dbReference type="ARBA" id="ARBA00022840"/>
    </source>
</evidence>
<keyword evidence="2" id="KW-0547">Nucleotide-binding</keyword>
<dbReference type="InterPro" id="IPR037118">
    <property type="entry name" value="Val-tRNA_synth_C_sf"/>
</dbReference>
<dbReference type="EMBL" id="PSYR01000002">
    <property type="protein sequence ID" value="RCN56274.1"/>
    <property type="molecule type" value="Genomic_DNA"/>
</dbReference>
<dbReference type="OrthoDB" id="6130096at2"/>
<evidence type="ECO:0000313" key="7">
    <source>
        <dbReference type="EMBL" id="RCN56274.1"/>
    </source>
</evidence>
<dbReference type="GO" id="GO:0016887">
    <property type="term" value="F:ATP hydrolysis activity"/>
    <property type="evidence" value="ECO:0007669"/>
    <property type="project" value="InterPro"/>
</dbReference>
<dbReference type="InterPro" id="IPR027417">
    <property type="entry name" value="P-loop_NTPase"/>
</dbReference>
<dbReference type="InterPro" id="IPR003439">
    <property type="entry name" value="ABC_transporter-like_ATP-bd"/>
</dbReference>